<dbReference type="AlphaFoldDB" id="A0A3A8HCU8"/>
<reference evidence="1 2" key="1">
    <citation type="submission" date="2020-05" db="EMBL/GenBank/DDBJ databases">
        <authorList>
            <person name="Whitworth D."/>
        </authorList>
    </citation>
    <scope>NUCLEOTIDE SEQUENCE [LARGE SCALE GENOMIC DNA]</scope>
    <source>
        <strain evidence="1 2">AB043B</strain>
    </source>
</reference>
<dbReference type="Proteomes" id="UP000563426">
    <property type="component" value="Unassembled WGS sequence"/>
</dbReference>
<dbReference type="Pfam" id="PF11387">
    <property type="entry name" value="DUF2795"/>
    <property type="match status" value="1"/>
</dbReference>
<protein>
    <submittedName>
        <fullName evidence="1">DUF2795 domain-containing protein</fullName>
    </submittedName>
</protein>
<proteinExistence type="predicted"/>
<dbReference type="OrthoDB" id="5522958at2"/>
<organism evidence="1 2">
    <name type="scientific">Corallococcus exercitus</name>
    <dbReference type="NCBI Taxonomy" id="2316736"/>
    <lineage>
        <taxon>Bacteria</taxon>
        <taxon>Pseudomonadati</taxon>
        <taxon>Myxococcota</taxon>
        <taxon>Myxococcia</taxon>
        <taxon>Myxococcales</taxon>
        <taxon>Cystobacterineae</taxon>
        <taxon>Myxococcaceae</taxon>
        <taxon>Corallococcus</taxon>
    </lineage>
</organism>
<gene>
    <name evidence="1" type="ORF">HMI49_05130</name>
</gene>
<dbReference type="EMBL" id="JABFJV010000016">
    <property type="protein sequence ID" value="NOK32580.1"/>
    <property type="molecule type" value="Genomic_DNA"/>
</dbReference>
<evidence type="ECO:0000313" key="1">
    <source>
        <dbReference type="EMBL" id="NOK32580.1"/>
    </source>
</evidence>
<keyword evidence="2" id="KW-1185">Reference proteome</keyword>
<evidence type="ECO:0000313" key="2">
    <source>
        <dbReference type="Proteomes" id="UP000563426"/>
    </source>
</evidence>
<name>A0A3A8HCU8_9BACT</name>
<dbReference type="RefSeq" id="WP_120529498.1">
    <property type="nucleotide sequence ID" value="NZ_RAVW01000412.1"/>
</dbReference>
<accession>A0A3A8HCU8</accession>
<dbReference type="InterPro" id="IPR021527">
    <property type="entry name" value="DUF2795"/>
</dbReference>
<comment type="caution">
    <text evidence="1">The sequence shown here is derived from an EMBL/GenBank/DDBJ whole genome shotgun (WGS) entry which is preliminary data.</text>
</comment>
<sequence length="90" mass="9593">MNDDMTRERLGLGLQEVELSPAPLTPVVSLAHSLQQALRGAVFPLTAEQLVWVARENEAPPHVVSLLGTLPRGRFPSVDTVALALGNASV</sequence>